<dbReference type="SUPFAM" id="SSF103473">
    <property type="entry name" value="MFS general substrate transporter"/>
    <property type="match status" value="1"/>
</dbReference>
<organism evidence="10 11">
    <name type="scientific">Orbilia blumenaviensis</name>
    <dbReference type="NCBI Taxonomy" id="1796055"/>
    <lineage>
        <taxon>Eukaryota</taxon>
        <taxon>Fungi</taxon>
        <taxon>Dikarya</taxon>
        <taxon>Ascomycota</taxon>
        <taxon>Pezizomycotina</taxon>
        <taxon>Orbiliomycetes</taxon>
        <taxon>Orbiliales</taxon>
        <taxon>Orbiliaceae</taxon>
        <taxon>Orbilia</taxon>
    </lineage>
</organism>
<keyword evidence="11" id="KW-1185">Reference proteome</keyword>
<dbReference type="InterPro" id="IPR005829">
    <property type="entry name" value="Sugar_transporter_CS"/>
</dbReference>
<accession>A0AAV9TYW2</accession>
<dbReference type="AlphaFoldDB" id="A0AAV9TYW2"/>
<comment type="similarity">
    <text evidence="2 7">Belongs to the major facilitator superfamily. Sugar transporter (TC 2.A.1.1) family.</text>
</comment>
<dbReference type="FunFam" id="1.20.1250.20:FF:000026">
    <property type="entry name" value="MFS quinate transporter QutD"/>
    <property type="match status" value="1"/>
</dbReference>
<feature type="transmembrane region" description="Helical" evidence="8">
    <location>
        <begin position="81"/>
        <end position="102"/>
    </location>
</feature>
<dbReference type="GO" id="GO:0016020">
    <property type="term" value="C:membrane"/>
    <property type="evidence" value="ECO:0007669"/>
    <property type="project" value="UniProtKB-SubCell"/>
</dbReference>
<dbReference type="InterPro" id="IPR036259">
    <property type="entry name" value="MFS_trans_sf"/>
</dbReference>
<feature type="transmembrane region" description="Helical" evidence="8">
    <location>
        <begin position="109"/>
        <end position="128"/>
    </location>
</feature>
<dbReference type="PANTHER" id="PTHR48022:SF21">
    <property type="entry name" value="QUINATE TRANSPORTER, PUTATIVE (AFU_ORTHOLOGUE AFUA_6G06960)-RELATED"/>
    <property type="match status" value="1"/>
</dbReference>
<dbReference type="InterPro" id="IPR050360">
    <property type="entry name" value="MFS_Sugar_Transporters"/>
</dbReference>
<feature type="transmembrane region" description="Helical" evidence="8">
    <location>
        <begin position="168"/>
        <end position="187"/>
    </location>
</feature>
<dbReference type="PRINTS" id="PR00171">
    <property type="entry name" value="SUGRTRNSPORT"/>
</dbReference>
<evidence type="ECO:0000313" key="11">
    <source>
        <dbReference type="Proteomes" id="UP001373714"/>
    </source>
</evidence>
<keyword evidence="3 7" id="KW-0813">Transport</keyword>
<dbReference type="GO" id="GO:0005351">
    <property type="term" value="F:carbohydrate:proton symporter activity"/>
    <property type="evidence" value="ECO:0007669"/>
    <property type="project" value="TreeGrafter"/>
</dbReference>
<sequence>MAKEPQSIRFLRRIVKNDAMTTDPIEIYNWRVYLLACASCFGGMLFGMDIGIIGGVLQMASFKSAFGTDKLNSSDLANTNANIVSCLQGGCFFGSLIAPWFADRFGRKPALLIFSAVCTVGVVIQTASSGHIAAIDVGRFVAGLGVGAATMINPLYVSENAPRAIRGLLTGLYQLFETAGIMLAFWINYGSLRHVGGHGAWQVSLAMQCMPAVLLFLGMLLCDATQDRWEEATTILTKVRMLPESDSYIQAELAEIHAQLEFERGIIAGASYWARVKEMFSEKSNRKRALLSIALMVWQQLTGTNAINFYAPQIFNNLGITGTQNGEIQQTGIILRLFATGIYGVVKMVSCFCFLLVAVDSLGRRRSLIWTSIGMGICMFYIGGYVCADPPKPGQPVPPAGYVALVCIFIFAALFQFGWGPVCWIYVSEIPTTRLRGINVSFAAATQWLFNFAVSRATPPMLVHVGRSGFGTYFIFGSFNLAMCVFVWFLVPETKGISLERMDELFGADKHVSEGLDLTTAARDRQAVSEKQELADIEHLEKV</sequence>
<keyword evidence="5 8" id="KW-1133">Transmembrane helix</keyword>
<dbReference type="Pfam" id="PF00083">
    <property type="entry name" value="Sugar_tr"/>
    <property type="match status" value="1"/>
</dbReference>
<feature type="transmembrane region" description="Helical" evidence="8">
    <location>
        <begin position="289"/>
        <end position="311"/>
    </location>
</feature>
<name>A0AAV9TYW2_9PEZI</name>
<feature type="transmembrane region" description="Helical" evidence="8">
    <location>
        <begin position="140"/>
        <end position="156"/>
    </location>
</feature>
<feature type="transmembrane region" description="Helical" evidence="8">
    <location>
        <begin position="199"/>
        <end position="222"/>
    </location>
</feature>
<feature type="domain" description="Major facilitator superfamily (MFS) profile" evidence="9">
    <location>
        <begin position="35"/>
        <end position="495"/>
    </location>
</feature>
<evidence type="ECO:0000256" key="6">
    <source>
        <dbReference type="ARBA" id="ARBA00023136"/>
    </source>
</evidence>
<comment type="subcellular location">
    <subcellularLocation>
        <location evidence="1">Membrane</location>
        <topology evidence="1">Multi-pass membrane protein</topology>
    </subcellularLocation>
</comment>
<keyword evidence="4 8" id="KW-0812">Transmembrane</keyword>
<dbReference type="InterPro" id="IPR003663">
    <property type="entry name" value="Sugar/inositol_transpt"/>
</dbReference>
<dbReference type="EMBL" id="JAVHNS010000018">
    <property type="protein sequence ID" value="KAK6331282.1"/>
    <property type="molecule type" value="Genomic_DNA"/>
</dbReference>
<evidence type="ECO:0000313" key="10">
    <source>
        <dbReference type="EMBL" id="KAK6331282.1"/>
    </source>
</evidence>
<dbReference type="PROSITE" id="PS50850">
    <property type="entry name" value="MFS"/>
    <property type="match status" value="1"/>
</dbReference>
<evidence type="ECO:0000256" key="3">
    <source>
        <dbReference type="ARBA" id="ARBA00022448"/>
    </source>
</evidence>
<keyword evidence="6 8" id="KW-0472">Membrane</keyword>
<dbReference type="Proteomes" id="UP001373714">
    <property type="component" value="Unassembled WGS sequence"/>
</dbReference>
<gene>
    <name evidence="10" type="ORF">TWF730_004369</name>
</gene>
<evidence type="ECO:0000256" key="7">
    <source>
        <dbReference type="RuleBase" id="RU003346"/>
    </source>
</evidence>
<feature type="transmembrane region" description="Helical" evidence="8">
    <location>
        <begin position="32"/>
        <end position="61"/>
    </location>
</feature>
<reference evidence="10 11" key="1">
    <citation type="submission" date="2019-10" db="EMBL/GenBank/DDBJ databases">
        <authorList>
            <person name="Palmer J.M."/>
        </authorList>
    </citation>
    <scope>NUCLEOTIDE SEQUENCE [LARGE SCALE GENOMIC DNA]</scope>
    <source>
        <strain evidence="10 11">TWF730</strain>
    </source>
</reference>
<dbReference type="NCBIfam" id="TIGR00879">
    <property type="entry name" value="SP"/>
    <property type="match status" value="1"/>
</dbReference>
<proteinExistence type="inferred from homology"/>
<protein>
    <recommendedName>
        <fullName evidence="9">Major facilitator superfamily (MFS) profile domain-containing protein</fullName>
    </recommendedName>
</protein>
<evidence type="ECO:0000256" key="5">
    <source>
        <dbReference type="ARBA" id="ARBA00022989"/>
    </source>
</evidence>
<dbReference type="PROSITE" id="PS00216">
    <property type="entry name" value="SUGAR_TRANSPORT_1"/>
    <property type="match status" value="1"/>
</dbReference>
<comment type="caution">
    <text evidence="10">The sequence shown here is derived from an EMBL/GenBank/DDBJ whole genome shotgun (WGS) entry which is preliminary data.</text>
</comment>
<feature type="transmembrane region" description="Helical" evidence="8">
    <location>
        <begin position="368"/>
        <end position="388"/>
    </location>
</feature>
<dbReference type="PROSITE" id="PS00217">
    <property type="entry name" value="SUGAR_TRANSPORT_2"/>
    <property type="match status" value="1"/>
</dbReference>
<feature type="transmembrane region" description="Helical" evidence="8">
    <location>
        <begin position="400"/>
        <end position="427"/>
    </location>
</feature>
<feature type="transmembrane region" description="Helical" evidence="8">
    <location>
        <begin position="470"/>
        <end position="491"/>
    </location>
</feature>
<evidence type="ECO:0000259" key="9">
    <source>
        <dbReference type="PROSITE" id="PS50850"/>
    </source>
</evidence>
<evidence type="ECO:0000256" key="8">
    <source>
        <dbReference type="SAM" id="Phobius"/>
    </source>
</evidence>
<dbReference type="Gene3D" id="1.20.1250.20">
    <property type="entry name" value="MFS general substrate transporter like domains"/>
    <property type="match status" value="1"/>
</dbReference>
<evidence type="ECO:0000256" key="2">
    <source>
        <dbReference type="ARBA" id="ARBA00010992"/>
    </source>
</evidence>
<evidence type="ECO:0000256" key="4">
    <source>
        <dbReference type="ARBA" id="ARBA00022692"/>
    </source>
</evidence>
<feature type="transmembrane region" description="Helical" evidence="8">
    <location>
        <begin position="333"/>
        <end position="356"/>
    </location>
</feature>
<feature type="transmembrane region" description="Helical" evidence="8">
    <location>
        <begin position="439"/>
        <end position="458"/>
    </location>
</feature>
<dbReference type="PANTHER" id="PTHR48022">
    <property type="entry name" value="PLASTIDIC GLUCOSE TRANSPORTER 4"/>
    <property type="match status" value="1"/>
</dbReference>
<dbReference type="InterPro" id="IPR005828">
    <property type="entry name" value="MFS_sugar_transport-like"/>
</dbReference>
<evidence type="ECO:0000256" key="1">
    <source>
        <dbReference type="ARBA" id="ARBA00004141"/>
    </source>
</evidence>
<dbReference type="InterPro" id="IPR020846">
    <property type="entry name" value="MFS_dom"/>
</dbReference>